<reference evidence="2" key="3">
    <citation type="submission" date="2021-05" db="UniProtKB">
        <authorList>
            <consortium name="EnsemblPlants"/>
        </authorList>
    </citation>
    <scope>IDENTIFICATION</scope>
    <source>
        <strain evidence="2">cv. B73</strain>
    </source>
</reference>
<keyword evidence="3" id="KW-1185">Reference proteome</keyword>
<sequence>MQTGKLVHQQSQQLAANLPSSPVSTTASSRYRDSSTFRHRLPPSAAQTGDRLPVYAAFLPPGSPTTARIASARG</sequence>
<reference evidence="3" key="1">
    <citation type="journal article" date="2009" name="Science">
        <title>The B73 maize genome: complexity, diversity, and dynamics.</title>
        <authorList>
            <person name="Schnable P.S."/>
            <person name="Ware D."/>
            <person name="Fulton R.S."/>
            <person name="Stein J.C."/>
            <person name="Wei F."/>
            <person name="Pasternak S."/>
            <person name="Liang C."/>
            <person name="Zhang J."/>
            <person name="Fulton L."/>
            <person name="Graves T.A."/>
            <person name="Minx P."/>
            <person name="Reily A.D."/>
            <person name="Courtney L."/>
            <person name="Kruchowski S.S."/>
            <person name="Tomlinson C."/>
            <person name="Strong C."/>
            <person name="Delehaunty K."/>
            <person name="Fronick C."/>
            <person name="Courtney B."/>
            <person name="Rock S.M."/>
            <person name="Belter E."/>
            <person name="Du F."/>
            <person name="Kim K."/>
            <person name="Abbott R.M."/>
            <person name="Cotton M."/>
            <person name="Levy A."/>
            <person name="Marchetto P."/>
            <person name="Ochoa K."/>
            <person name="Jackson S.M."/>
            <person name="Gillam B."/>
            <person name="Chen W."/>
            <person name="Yan L."/>
            <person name="Higginbotham J."/>
            <person name="Cardenas M."/>
            <person name="Waligorski J."/>
            <person name="Applebaum E."/>
            <person name="Phelps L."/>
            <person name="Falcone J."/>
            <person name="Kanchi K."/>
            <person name="Thane T."/>
            <person name="Scimone A."/>
            <person name="Thane N."/>
            <person name="Henke J."/>
            <person name="Wang T."/>
            <person name="Ruppert J."/>
            <person name="Shah N."/>
            <person name="Rotter K."/>
            <person name="Hodges J."/>
            <person name="Ingenthron E."/>
            <person name="Cordes M."/>
            <person name="Kohlberg S."/>
            <person name="Sgro J."/>
            <person name="Delgado B."/>
            <person name="Mead K."/>
            <person name="Chinwalla A."/>
            <person name="Leonard S."/>
            <person name="Crouse K."/>
            <person name="Collura K."/>
            <person name="Kudrna D."/>
            <person name="Currie J."/>
            <person name="He R."/>
            <person name="Angelova A."/>
            <person name="Rajasekar S."/>
            <person name="Mueller T."/>
            <person name="Lomeli R."/>
            <person name="Scara G."/>
            <person name="Ko A."/>
            <person name="Delaney K."/>
            <person name="Wissotski M."/>
            <person name="Lopez G."/>
            <person name="Campos D."/>
            <person name="Braidotti M."/>
            <person name="Ashley E."/>
            <person name="Golser W."/>
            <person name="Kim H."/>
            <person name="Lee S."/>
            <person name="Lin J."/>
            <person name="Dujmic Z."/>
            <person name="Kim W."/>
            <person name="Talag J."/>
            <person name="Zuccolo A."/>
            <person name="Fan C."/>
            <person name="Sebastian A."/>
            <person name="Kramer M."/>
            <person name="Spiegel L."/>
            <person name="Nascimento L."/>
            <person name="Zutavern T."/>
            <person name="Miller B."/>
            <person name="Ambroise C."/>
            <person name="Muller S."/>
            <person name="Spooner W."/>
            <person name="Narechania A."/>
            <person name="Ren L."/>
            <person name="Wei S."/>
            <person name="Kumari S."/>
            <person name="Faga B."/>
            <person name="Levy M.J."/>
            <person name="McMahan L."/>
            <person name="Van Buren P."/>
            <person name="Vaughn M.W."/>
            <person name="Ying K."/>
            <person name="Yeh C.-T."/>
            <person name="Emrich S.J."/>
            <person name="Jia Y."/>
            <person name="Kalyanaraman A."/>
            <person name="Hsia A.-P."/>
            <person name="Barbazuk W.B."/>
            <person name="Baucom R.S."/>
            <person name="Brutnell T.P."/>
            <person name="Carpita N.C."/>
            <person name="Chaparro C."/>
            <person name="Chia J.-M."/>
            <person name="Deragon J.-M."/>
            <person name="Estill J.C."/>
            <person name="Fu Y."/>
            <person name="Jeddeloh J.A."/>
            <person name="Han Y."/>
            <person name="Lee H."/>
            <person name="Li P."/>
            <person name="Lisch D.R."/>
            <person name="Liu S."/>
            <person name="Liu Z."/>
            <person name="Nagel D.H."/>
            <person name="McCann M.C."/>
            <person name="SanMiguel P."/>
            <person name="Myers A.M."/>
            <person name="Nettleton D."/>
            <person name="Nguyen J."/>
            <person name="Penning B.W."/>
            <person name="Ponnala L."/>
            <person name="Schneider K.L."/>
            <person name="Schwartz D.C."/>
            <person name="Sharma A."/>
            <person name="Soderlund C."/>
            <person name="Springer N.M."/>
            <person name="Sun Q."/>
            <person name="Wang H."/>
            <person name="Waterman M."/>
            <person name="Westerman R."/>
            <person name="Wolfgruber T.K."/>
            <person name="Yang L."/>
            <person name="Yu Y."/>
            <person name="Zhang L."/>
            <person name="Zhou S."/>
            <person name="Zhu Q."/>
            <person name="Bennetzen J.L."/>
            <person name="Dawe R.K."/>
            <person name="Jiang J."/>
            <person name="Jiang N."/>
            <person name="Presting G.G."/>
            <person name="Wessler S.R."/>
            <person name="Aluru S."/>
            <person name="Martienssen R.A."/>
            <person name="Clifton S.W."/>
            <person name="McCombie W.R."/>
            <person name="Wing R.A."/>
            <person name="Wilson R.K."/>
        </authorList>
    </citation>
    <scope>NUCLEOTIDE SEQUENCE [LARGE SCALE GENOMIC DNA]</scope>
    <source>
        <strain evidence="3">cv. B73</strain>
    </source>
</reference>
<proteinExistence type="predicted"/>
<feature type="region of interest" description="Disordered" evidence="1">
    <location>
        <begin position="1"/>
        <end position="48"/>
    </location>
</feature>
<evidence type="ECO:0000256" key="1">
    <source>
        <dbReference type="SAM" id="MobiDB-lite"/>
    </source>
</evidence>
<dbReference type="InParanoid" id="A0A804QZN8"/>
<dbReference type="Proteomes" id="UP000007305">
    <property type="component" value="Chromosome 9"/>
</dbReference>
<dbReference type="AlphaFoldDB" id="A0A804QZN8"/>
<accession>A0A804QZN8</accession>
<reference evidence="2" key="2">
    <citation type="submission" date="2019-07" db="EMBL/GenBank/DDBJ databases">
        <authorList>
            <person name="Seetharam A."/>
            <person name="Woodhouse M."/>
            <person name="Cannon E."/>
        </authorList>
    </citation>
    <scope>NUCLEOTIDE SEQUENCE [LARGE SCALE GENOMIC DNA]</scope>
    <source>
        <strain evidence="2">cv. B73</strain>
    </source>
</reference>
<protein>
    <submittedName>
        <fullName evidence="2">Uncharacterized protein</fullName>
    </submittedName>
</protein>
<feature type="compositionally biased region" description="Polar residues" evidence="1">
    <location>
        <begin position="1"/>
        <end position="29"/>
    </location>
</feature>
<evidence type="ECO:0000313" key="2">
    <source>
        <dbReference type="EnsemblPlants" id="Zm00001eb375070_P001"/>
    </source>
</evidence>
<dbReference type="EnsemblPlants" id="Zm00001eb375070_T001">
    <property type="protein sequence ID" value="Zm00001eb375070_P001"/>
    <property type="gene ID" value="Zm00001eb375070"/>
</dbReference>
<evidence type="ECO:0000313" key="3">
    <source>
        <dbReference type="Proteomes" id="UP000007305"/>
    </source>
</evidence>
<organism evidence="2 3">
    <name type="scientific">Zea mays</name>
    <name type="common">Maize</name>
    <dbReference type="NCBI Taxonomy" id="4577"/>
    <lineage>
        <taxon>Eukaryota</taxon>
        <taxon>Viridiplantae</taxon>
        <taxon>Streptophyta</taxon>
        <taxon>Embryophyta</taxon>
        <taxon>Tracheophyta</taxon>
        <taxon>Spermatophyta</taxon>
        <taxon>Magnoliopsida</taxon>
        <taxon>Liliopsida</taxon>
        <taxon>Poales</taxon>
        <taxon>Poaceae</taxon>
        <taxon>PACMAD clade</taxon>
        <taxon>Panicoideae</taxon>
        <taxon>Andropogonodae</taxon>
        <taxon>Andropogoneae</taxon>
        <taxon>Tripsacinae</taxon>
        <taxon>Zea</taxon>
    </lineage>
</organism>
<dbReference type="Gramene" id="Zm00001eb375070_T001">
    <property type="protein sequence ID" value="Zm00001eb375070_P001"/>
    <property type="gene ID" value="Zm00001eb375070"/>
</dbReference>
<name>A0A804QZN8_MAIZE</name>